<sequence length="86" mass="9525">MANRNGRTPIITTAPHIYTHPSTPSAVGSEKQSDSSWHRQESARPRCAITPFPPVHMHMDMHPRPTPCALAHGPVQTHSPGWHPHT</sequence>
<feature type="region of interest" description="Disordered" evidence="1">
    <location>
        <begin position="67"/>
        <end position="86"/>
    </location>
</feature>
<accession>R0KPA7</accession>
<feature type="compositionally biased region" description="Basic and acidic residues" evidence="1">
    <location>
        <begin position="31"/>
        <end position="44"/>
    </location>
</feature>
<organism evidence="2 3">
    <name type="scientific">Exserohilum turcicum (strain 28A)</name>
    <name type="common">Northern leaf blight fungus</name>
    <name type="synonym">Setosphaeria turcica</name>
    <dbReference type="NCBI Taxonomy" id="671987"/>
    <lineage>
        <taxon>Eukaryota</taxon>
        <taxon>Fungi</taxon>
        <taxon>Dikarya</taxon>
        <taxon>Ascomycota</taxon>
        <taxon>Pezizomycotina</taxon>
        <taxon>Dothideomycetes</taxon>
        <taxon>Pleosporomycetidae</taxon>
        <taxon>Pleosporales</taxon>
        <taxon>Pleosporineae</taxon>
        <taxon>Pleosporaceae</taxon>
        <taxon>Exserohilum</taxon>
    </lineage>
</organism>
<keyword evidence="3" id="KW-1185">Reference proteome</keyword>
<dbReference type="GeneID" id="19400198"/>
<name>R0KPA7_EXST2</name>
<gene>
    <name evidence="2" type="ORF">SETTUDRAFT_167502</name>
</gene>
<dbReference type="HOGENOM" id="CLU_2499282_0_0_1"/>
<dbReference type="Proteomes" id="UP000016935">
    <property type="component" value="Unassembled WGS sequence"/>
</dbReference>
<protein>
    <submittedName>
        <fullName evidence="2">Uncharacterized protein</fullName>
    </submittedName>
</protein>
<evidence type="ECO:0000313" key="2">
    <source>
        <dbReference type="EMBL" id="EOA89677.1"/>
    </source>
</evidence>
<evidence type="ECO:0000256" key="1">
    <source>
        <dbReference type="SAM" id="MobiDB-lite"/>
    </source>
</evidence>
<feature type="region of interest" description="Disordered" evidence="1">
    <location>
        <begin position="1"/>
        <end position="51"/>
    </location>
</feature>
<reference evidence="2 3" key="2">
    <citation type="journal article" date="2013" name="PLoS Genet.">
        <title>Comparative genome structure, secondary metabolite, and effector coding capacity across Cochliobolus pathogens.</title>
        <authorList>
            <person name="Condon B.J."/>
            <person name="Leng Y."/>
            <person name="Wu D."/>
            <person name="Bushley K.E."/>
            <person name="Ohm R.A."/>
            <person name="Otillar R."/>
            <person name="Martin J."/>
            <person name="Schackwitz W."/>
            <person name="Grimwood J."/>
            <person name="MohdZainudin N."/>
            <person name="Xue C."/>
            <person name="Wang R."/>
            <person name="Manning V.A."/>
            <person name="Dhillon B."/>
            <person name="Tu Z.J."/>
            <person name="Steffenson B.J."/>
            <person name="Salamov A."/>
            <person name="Sun H."/>
            <person name="Lowry S."/>
            <person name="LaButti K."/>
            <person name="Han J."/>
            <person name="Copeland A."/>
            <person name="Lindquist E."/>
            <person name="Barry K."/>
            <person name="Schmutz J."/>
            <person name="Baker S.E."/>
            <person name="Ciuffetti L.M."/>
            <person name="Grigoriev I.V."/>
            <person name="Zhong S."/>
            <person name="Turgeon B.G."/>
        </authorList>
    </citation>
    <scope>NUCLEOTIDE SEQUENCE [LARGE SCALE GENOMIC DNA]</scope>
    <source>
        <strain evidence="3">28A</strain>
    </source>
</reference>
<evidence type="ECO:0000313" key="3">
    <source>
        <dbReference type="Proteomes" id="UP000016935"/>
    </source>
</evidence>
<reference evidence="2 3" key="1">
    <citation type="journal article" date="2012" name="PLoS Pathog.">
        <title>Diverse lifestyles and strategies of plant pathogenesis encoded in the genomes of eighteen Dothideomycetes fungi.</title>
        <authorList>
            <person name="Ohm R.A."/>
            <person name="Feau N."/>
            <person name="Henrissat B."/>
            <person name="Schoch C.L."/>
            <person name="Horwitz B.A."/>
            <person name="Barry K.W."/>
            <person name="Condon B.J."/>
            <person name="Copeland A.C."/>
            <person name="Dhillon B."/>
            <person name="Glaser F."/>
            <person name="Hesse C.N."/>
            <person name="Kosti I."/>
            <person name="LaButti K."/>
            <person name="Lindquist E.A."/>
            <person name="Lucas S."/>
            <person name="Salamov A.A."/>
            <person name="Bradshaw R.E."/>
            <person name="Ciuffetti L."/>
            <person name="Hamelin R.C."/>
            <person name="Kema G.H.J."/>
            <person name="Lawrence C."/>
            <person name="Scott J.A."/>
            <person name="Spatafora J.W."/>
            <person name="Turgeon B.G."/>
            <person name="de Wit P.J.G.M."/>
            <person name="Zhong S."/>
            <person name="Goodwin S.B."/>
            <person name="Grigoriev I.V."/>
        </authorList>
    </citation>
    <scope>NUCLEOTIDE SEQUENCE [LARGE SCALE GENOMIC DNA]</scope>
    <source>
        <strain evidence="3">28A</strain>
    </source>
</reference>
<dbReference type="EMBL" id="KB908504">
    <property type="protein sequence ID" value="EOA89677.1"/>
    <property type="molecule type" value="Genomic_DNA"/>
</dbReference>
<proteinExistence type="predicted"/>
<dbReference type="AlphaFoldDB" id="R0KPA7"/>
<dbReference type="RefSeq" id="XP_008022638.1">
    <property type="nucleotide sequence ID" value="XM_008024447.1"/>
</dbReference>